<dbReference type="GO" id="GO:0005886">
    <property type="term" value="C:plasma membrane"/>
    <property type="evidence" value="ECO:0007669"/>
    <property type="project" value="UniProtKB-SubCell"/>
</dbReference>
<dbReference type="PANTHER" id="PTHR42771:SF2">
    <property type="entry name" value="IRON(3+)-HYDROXAMATE IMPORT ATP-BINDING PROTEIN FHUC"/>
    <property type="match status" value="1"/>
</dbReference>
<evidence type="ECO:0000259" key="15">
    <source>
        <dbReference type="PROSITE" id="PS50893"/>
    </source>
</evidence>
<evidence type="ECO:0000256" key="12">
    <source>
        <dbReference type="ARBA" id="ARBA00066387"/>
    </source>
</evidence>
<comment type="subunit">
    <text evidence="11">The complex is composed of two ATP-binding proteins (BtuD), two transmembrane proteins (BtuC) and a solute-binding protein (BtuF).</text>
</comment>
<comment type="catalytic activity">
    <reaction evidence="9">
        <text>an R-cob(III)alamin(out) + ATP + H2O = an R-cob(III)alamin(in) + ADP + phosphate + H(+)</text>
        <dbReference type="Rhea" id="RHEA:17873"/>
        <dbReference type="ChEBI" id="CHEBI:15377"/>
        <dbReference type="ChEBI" id="CHEBI:15378"/>
        <dbReference type="ChEBI" id="CHEBI:30616"/>
        <dbReference type="ChEBI" id="CHEBI:43474"/>
        <dbReference type="ChEBI" id="CHEBI:140785"/>
        <dbReference type="ChEBI" id="CHEBI:456216"/>
        <dbReference type="EC" id="7.6.2.8"/>
    </reaction>
</comment>
<dbReference type="InterPro" id="IPR003439">
    <property type="entry name" value="ABC_transporter-like_ATP-bd"/>
</dbReference>
<dbReference type="InterPro" id="IPR017871">
    <property type="entry name" value="ABC_transporter-like_CS"/>
</dbReference>
<dbReference type="PROSITE" id="PS00211">
    <property type="entry name" value="ABC_TRANSPORTER_1"/>
    <property type="match status" value="1"/>
</dbReference>
<gene>
    <name evidence="17" type="ORF">APQ99_00882</name>
    <name evidence="16" type="ORF">HBSAL_00570</name>
</gene>
<dbReference type="EMBL" id="VRYN01000001">
    <property type="protein sequence ID" value="TYO82355.1"/>
    <property type="molecule type" value="Genomic_DNA"/>
</dbReference>
<dbReference type="CDD" id="cd03214">
    <property type="entry name" value="ABC_Iron-Siderophores_B12_Hemin"/>
    <property type="match status" value="1"/>
</dbReference>
<keyword evidence="3" id="KW-1003">Cell membrane</keyword>
<evidence type="ECO:0000256" key="10">
    <source>
        <dbReference type="ARBA" id="ARBA00058960"/>
    </source>
</evidence>
<evidence type="ECO:0000256" key="13">
    <source>
        <dbReference type="ARBA" id="ARBA00073649"/>
    </source>
</evidence>
<dbReference type="FunFam" id="3.40.50.300:FF:000134">
    <property type="entry name" value="Iron-enterobactin ABC transporter ATP-binding protein"/>
    <property type="match status" value="1"/>
</dbReference>
<dbReference type="EC" id="7.6.2.8" evidence="12"/>
<dbReference type="Proteomes" id="UP000323075">
    <property type="component" value="Unassembled WGS sequence"/>
</dbReference>
<dbReference type="AlphaFoldDB" id="A0A4D6GQQ7"/>
<evidence type="ECO:0000256" key="2">
    <source>
        <dbReference type="ARBA" id="ARBA00022448"/>
    </source>
</evidence>
<feature type="domain" description="ABC transporter" evidence="15">
    <location>
        <begin position="19"/>
        <end position="255"/>
    </location>
</feature>
<sequence>MPQRPHTDTDEDPVESAAVLGTDLELGYGDTTVVDCADIVVPAGEVTALVGPNGSGKSTLLKGFSAELAPDAGTVLLDGTAVHDRSPKQLASELGLLAQENDAPGGLTVGDLVTHGRYPHRGFLDALNDADHAAIDRAIDLAGVEHLRDTALSELSGGQKQLAFVAMALAQDTDVLLLDEPTTYLDLHHQLRVMEVVRTLNEDRDVTVCVVLHDLQQAARFADYLVALDDGTVYDWGPPEDVVTEDLLADVFGVDAAVSYDDEPRIVPRRALD</sequence>
<evidence type="ECO:0000313" key="18">
    <source>
        <dbReference type="Proteomes" id="UP000296216"/>
    </source>
</evidence>
<evidence type="ECO:0000256" key="9">
    <source>
        <dbReference type="ARBA" id="ARBA00050590"/>
    </source>
</evidence>
<reference evidence="17 19" key="2">
    <citation type="submission" date="2019-07" db="EMBL/GenBank/DDBJ databases">
        <title>Genomic Encyclopedia of Archaeal and Bacterial Type Strains, Phase II (KMG-II): from individual species to whole genera.</title>
        <authorList>
            <person name="Goeker M."/>
        </authorList>
    </citation>
    <scope>NUCLEOTIDE SEQUENCE [LARGE SCALE GENOMIC DNA]</scope>
    <source>
        <strain evidence="17 19">DSM 3754</strain>
    </source>
</reference>
<dbReference type="GeneID" id="68695051"/>
<keyword evidence="2" id="KW-0813">Transport</keyword>
<dbReference type="InterPro" id="IPR027417">
    <property type="entry name" value="P-loop_NTPase"/>
</dbReference>
<dbReference type="PANTHER" id="PTHR42771">
    <property type="entry name" value="IRON(3+)-HYDROXAMATE IMPORT ATP-BINDING PROTEIN FHUC"/>
    <property type="match status" value="1"/>
</dbReference>
<keyword evidence="7" id="KW-0406">Ion transport</keyword>
<name>A0A4D6GQQ7_HALS9</name>
<evidence type="ECO:0000256" key="14">
    <source>
        <dbReference type="ARBA" id="ARBA00077139"/>
    </source>
</evidence>
<accession>A0A4D6GQQ7</accession>
<dbReference type="SMART" id="SM00382">
    <property type="entry name" value="AAA"/>
    <property type="match status" value="1"/>
</dbReference>
<dbReference type="PROSITE" id="PS50893">
    <property type="entry name" value="ABC_TRANSPORTER_2"/>
    <property type="match status" value="1"/>
</dbReference>
<evidence type="ECO:0000313" key="16">
    <source>
        <dbReference type="EMBL" id="QCC43861.1"/>
    </source>
</evidence>
<evidence type="ECO:0000256" key="4">
    <source>
        <dbReference type="ARBA" id="ARBA00022741"/>
    </source>
</evidence>
<dbReference type="Proteomes" id="UP000296216">
    <property type="component" value="Chromosome"/>
</dbReference>
<evidence type="ECO:0000256" key="6">
    <source>
        <dbReference type="ARBA" id="ARBA00023004"/>
    </source>
</evidence>
<keyword evidence="4" id="KW-0547">Nucleotide-binding</keyword>
<dbReference type="InterPro" id="IPR051535">
    <property type="entry name" value="Siderophore_ABC-ATPase"/>
</dbReference>
<evidence type="ECO:0000256" key="8">
    <source>
        <dbReference type="ARBA" id="ARBA00023136"/>
    </source>
</evidence>
<evidence type="ECO:0000313" key="17">
    <source>
        <dbReference type="EMBL" id="TYO82355.1"/>
    </source>
</evidence>
<proteinExistence type="predicted"/>
<protein>
    <recommendedName>
        <fullName evidence="13">Cobalamin import ATP-binding protein BtuD</fullName>
        <ecNumber evidence="12">7.6.2.8</ecNumber>
    </recommendedName>
    <alternativeName>
        <fullName evidence="14">Vitamin B12-transporting ATPase</fullName>
    </alternativeName>
</protein>
<evidence type="ECO:0000256" key="1">
    <source>
        <dbReference type="ARBA" id="ARBA00004202"/>
    </source>
</evidence>
<dbReference type="EMBL" id="CP038631">
    <property type="protein sequence ID" value="QCC43861.1"/>
    <property type="molecule type" value="Genomic_DNA"/>
</dbReference>
<keyword evidence="6" id="KW-0408">Iron</keyword>
<keyword evidence="8" id="KW-0472">Membrane</keyword>
<evidence type="ECO:0000313" key="19">
    <source>
        <dbReference type="Proteomes" id="UP000323075"/>
    </source>
</evidence>
<dbReference type="SUPFAM" id="SSF52540">
    <property type="entry name" value="P-loop containing nucleoside triphosphate hydrolases"/>
    <property type="match status" value="1"/>
</dbReference>
<comment type="function">
    <text evidence="10">Required for corrinoid utilization. Probably part of the ABC transporter complex BtuCDF involved in cobalamin (vitamin B12) import. Probably responsible for energy coupling to the transport system.</text>
</comment>
<comment type="subcellular location">
    <subcellularLocation>
        <location evidence="1">Cell membrane</location>
        <topology evidence="1">Peripheral membrane protein</topology>
    </subcellularLocation>
</comment>
<dbReference type="GO" id="GO:0016887">
    <property type="term" value="F:ATP hydrolysis activity"/>
    <property type="evidence" value="ECO:0007669"/>
    <property type="project" value="InterPro"/>
</dbReference>
<dbReference type="Gene3D" id="3.40.50.300">
    <property type="entry name" value="P-loop containing nucleotide triphosphate hydrolases"/>
    <property type="match status" value="1"/>
</dbReference>
<keyword evidence="5 16" id="KW-0067">ATP-binding</keyword>
<evidence type="ECO:0000256" key="5">
    <source>
        <dbReference type="ARBA" id="ARBA00022840"/>
    </source>
</evidence>
<dbReference type="RefSeq" id="WP_010903907.1">
    <property type="nucleotide sequence ID" value="NZ_VRYN01000001.1"/>
</dbReference>
<dbReference type="GO" id="GO:0015420">
    <property type="term" value="F:ABC-type vitamin B12 transporter activity"/>
    <property type="evidence" value="ECO:0007669"/>
    <property type="project" value="UniProtKB-EC"/>
</dbReference>
<dbReference type="GO" id="GO:0006811">
    <property type="term" value="P:monoatomic ion transport"/>
    <property type="evidence" value="ECO:0007669"/>
    <property type="project" value="UniProtKB-KW"/>
</dbReference>
<evidence type="ECO:0000256" key="11">
    <source>
        <dbReference type="ARBA" id="ARBA00064420"/>
    </source>
</evidence>
<evidence type="ECO:0000256" key="7">
    <source>
        <dbReference type="ARBA" id="ARBA00023065"/>
    </source>
</evidence>
<dbReference type="InterPro" id="IPR003593">
    <property type="entry name" value="AAA+_ATPase"/>
</dbReference>
<organism evidence="16 18">
    <name type="scientific">Halobacterium salinarum (strain ATCC 33171 / DSM 3754 / JCM 8978 / NBRC 102687 / NCIMB 764 / 91-R6)</name>
    <dbReference type="NCBI Taxonomy" id="2597657"/>
    <lineage>
        <taxon>Archaea</taxon>
        <taxon>Methanobacteriati</taxon>
        <taxon>Methanobacteriota</taxon>
        <taxon>Stenosarchaea group</taxon>
        <taxon>Halobacteria</taxon>
        <taxon>Halobacteriales</taxon>
        <taxon>Halobacteriaceae</taxon>
        <taxon>Halobacterium</taxon>
    </lineage>
</organism>
<evidence type="ECO:0000256" key="3">
    <source>
        <dbReference type="ARBA" id="ARBA00022475"/>
    </source>
</evidence>
<dbReference type="Pfam" id="PF00005">
    <property type="entry name" value="ABC_tran"/>
    <property type="match status" value="1"/>
</dbReference>
<reference evidence="16 18" key="1">
    <citation type="journal article" date="2019" name="Microbiol. Resour. Announc.">
        <title>The Genome Sequence of the Halobacterium salinarum Type Strain Is Closely Related to That of Laboratory Strains NRC-1 and R1.</title>
        <authorList>
            <person name="Pfeiffer F."/>
            <person name="Marchfelder A."/>
            <person name="Habermann B."/>
            <person name="Dyall-Smith M.L."/>
        </authorList>
    </citation>
    <scope>NUCLEOTIDE SEQUENCE [LARGE SCALE GENOMIC DNA]</scope>
    <source>
        <strain evidence="16">91-R6</strain>
        <strain evidence="18">ATCC 33171 / DSM 3754 / JCM 8978 / NBRC 102687 / NCIMB 764 / 91-R6</strain>
    </source>
</reference>
<reference evidence="16" key="3">
    <citation type="journal article" name="MicrobiologyOpen">
        <title>Whole-genome comparison between the type strain of Halobacterium salinarum (DSM 3754(T)) and the laboratory strains R1 and NRC-1.</title>
        <authorList>
            <person name="Pfeiffer F."/>
            <person name="Losensky G."/>
            <person name="Marchfelder A."/>
            <person name="Habermann B."/>
            <person name="Dyall-Smith M."/>
        </authorList>
    </citation>
    <scope>NUCLEOTIDE SEQUENCE</scope>
    <source>
        <strain evidence="16">91-R6</strain>
    </source>
</reference>
<dbReference type="GO" id="GO:0005524">
    <property type="term" value="F:ATP binding"/>
    <property type="evidence" value="ECO:0007669"/>
    <property type="project" value="UniProtKB-KW"/>
</dbReference>